<accession>A0A1H4CCI4</accession>
<evidence type="ECO:0000313" key="1">
    <source>
        <dbReference type="EMBL" id="SEA58074.1"/>
    </source>
</evidence>
<dbReference type="AlphaFoldDB" id="A0A1H4CCI4"/>
<reference evidence="1 2" key="1">
    <citation type="submission" date="2016-10" db="EMBL/GenBank/DDBJ databases">
        <authorList>
            <person name="de Groot N.N."/>
        </authorList>
    </citation>
    <scope>NUCLEOTIDE SEQUENCE [LARGE SCALE GENOMIC DNA]</scope>
    <source>
        <strain evidence="1 2">Vu-144</strain>
    </source>
</reference>
<dbReference type="EMBL" id="FNQY01000030">
    <property type="protein sequence ID" value="SEA58074.1"/>
    <property type="molecule type" value="Genomic_DNA"/>
</dbReference>
<protein>
    <submittedName>
        <fullName evidence="1">Uncharacterized protein</fullName>
    </submittedName>
</protein>
<sequence length="142" mass="16196">MSYFPLKNQLRSFFVIKLSDFPFLIRFNNNYSLVFPGGIIFTYVKQKLISIVLILVFMVQILPVKEVASLLTSGQMTEDIHDIGAKKPNPNEEVHKKLFFYASLLPSDDAGLHQKKNQYVPSDQALINNLLQEVLIQPPDIS</sequence>
<gene>
    <name evidence="1" type="ORF">SAMN05192529_13026</name>
</gene>
<proteinExistence type="predicted"/>
<evidence type="ECO:0000313" key="2">
    <source>
        <dbReference type="Proteomes" id="UP000199041"/>
    </source>
</evidence>
<name>A0A1H4CCI4_9BACT</name>
<organism evidence="1 2">
    <name type="scientific">Arachidicoccus rhizosphaerae</name>
    <dbReference type="NCBI Taxonomy" id="551991"/>
    <lineage>
        <taxon>Bacteria</taxon>
        <taxon>Pseudomonadati</taxon>
        <taxon>Bacteroidota</taxon>
        <taxon>Chitinophagia</taxon>
        <taxon>Chitinophagales</taxon>
        <taxon>Chitinophagaceae</taxon>
        <taxon>Arachidicoccus</taxon>
    </lineage>
</organism>
<dbReference type="Proteomes" id="UP000199041">
    <property type="component" value="Unassembled WGS sequence"/>
</dbReference>
<keyword evidence="2" id="KW-1185">Reference proteome</keyword>